<dbReference type="PANTHER" id="PTHR35971">
    <property type="entry name" value="SI:DKEY-31G6.6"/>
    <property type="match status" value="1"/>
</dbReference>
<dbReference type="STRING" id="109280.ENSHCOP00000013116"/>
<evidence type="ECO:0000256" key="10">
    <source>
        <dbReference type="SAM" id="Phobius"/>
    </source>
</evidence>
<proteinExistence type="inferred from homology"/>
<dbReference type="SUPFAM" id="SSF48726">
    <property type="entry name" value="Immunoglobulin"/>
    <property type="match status" value="2"/>
</dbReference>
<comment type="similarity">
    <text evidence="3">Belongs to the protein kinase superfamily. CAMK Ser/Thr protein kinase family.</text>
</comment>
<evidence type="ECO:0000256" key="6">
    <source>
        <dbReference type="ARBA" id="ARBA00022737"/>
    </source>
</evidence>
<keyword evidence="10" id="KW-1133">Transmembrane helix</keyword>
<dbReference type="FunFam" id="2.60.40.10:FF:000050">
    <property type="entry name" value="Titin isoform B"/>
    <property type="match status" value="1"/>
</dbReference>
<evidence type="ECO:0000256" key="7">
    <source>
        <dbReference type="ARBA" id="ARBA00023157"/>
    </source>
</evidence>
<dbReference type="PROSITE" id="PS50835">
    <property type="entry name" value="IG_LIKE"/>
    <property type="match status" value="2"/>
</dbReference>
<dbReference type="CDD" id="cd00096">
    <property type="entry name" value="Ig"/>
    <property type="match status" value="1"/>
</dbReference>
<feature type="transmembrane region" description="Helical" evidence="10">
    <location>
        <begin position="202"/>
        <end position="219"/>
    </location>
</feature>
<dbReference type="AlphaFoldDB" id="A0A3Q2Y6A7"/>
<keyword evidence="7" id="KW-1015">Disulfide bond</keyword>
<evidence type="ECO:0000256" key="3">
    <source>
        <dbReference type="ARBA" id="ARBA00006692"/>
    </source>
</evidence>
<dbReference type="InterPro" id="IPR003598">
    <property type="entry name" value="Ig_sub2"/>
</dbReference>
<organism evidence="12 13">
    <name type="scientific">Hippocampus comes</name>
    <name type="common">Tiger tail seahorse</name>
    <dbReference type="NCBI Taxonomy" id="109280"/>
    <lineage>
        <taxon>Eukaryota</taxon>
        <taxon>Metazoa</taxon>
        <taxon>Chordata</taxon>
        <taxon>Craniata</taxon>
        <taxon>Vertebrata</taxon>
        <taxon>Euteleostomi</taxon>
        <taxon>Actinopterygii</taxon>
        <taxon>Neopterygii</taxon>
        <taxon>Teleostei</taxon>
        <taxon>Neoteleostei</taxon>
        <taxon>Acanthomorphata</taxon>
        <taxon>Syngnathiaria</taxon>
        <taxon>Syngnathiformes</taxon>
        <taxon>Syngnathoidei</taxon>
        <taxon>Syngnathidae</taxon>
        <taxon>Hippocampus</taxon>
    </lineage>
</organism>
<evidence type="ECO:0000259" key="11">
    <source>
        <dbReference type="PROSITE" id="PS50835"/>
    </source>
</evidence>
<name>A0A3Q2Y6A7_HIPCM</name>
<accession>A0A3Q2Y6A7</accession>
<dbReference type="SMART" id="SM00408">
    <property type="entry name" value="IGc2"/>
    <property type="match status" value="2"/>
</dbReference>
<protein>
    <recommendedName>
        <fullName evidence="11">Ig-like domain-containing protein</fullName>
    </recommendedName>
</protein>
<dbReference type="GeneTree" id="ENSGT01110000267173"/>
<evidence type="ECO:0000256" key="5">
    <source>
        <dbReference type="ARBA" id="ARBA00022553"/>
    </source>
</evidence>
<keyword evidence="10" id="KW-0812">Transmembrane</keyword>
<dbReference type="InterPro" id="IPR013783">
    <property type="entry name" value="Ig-like_fold"/>
</dbReference>
<evidence type="ECO:0000256" key="9">
    <source>
        <dbReference type="ARBA" id="ARBA00023319"/>
    </source>
</evidence>
<dbReference type="Gene3D" id="2.60.40.10">
    <property type="entry name" value="Immunoglobulins"/>
    <property type="match status" value="2"/>
</dbReference>
<evidence type="ECO:0000313" key="12">
    <source>
        <dbReference type="Ensembl" id="ENSHCOP00000013116.1"/>
    </source>
</evidence>
<dbReference type="Proteomes" id="UP000264820">
    <property type="component" value="Unplaced"/>
</dbReference>
<dbReference type="InterPro" id="IPR013098">
    <property type="entry name" value="Ig_I-set"/>
</dbReference>
<dbReference type="Ensembl" id="ENSHCOT00000020352.1">
    <property type="protein sequence ID" value="ENSHCOP00000013116.1"/>
    <property type="gene ID" value="ENSHCOG00000016224.1"/>
</dbReference>
<keyword evidence="9" id="KW-0393">Immunoglobulin domain</keyword>
<feature type="domain" description="Ig-like" evidence="11">
    <location>
        <begin position="89"/>
        <end position="164"/>
    </location>
</feature>
<dbReference type="InterPro" id="IPR007110">
    <property type="entry name" value="Ig-like_dom"/>
</dbReference>
<dbReference type="Pfam" id="PF07679">
    <property type="entry name" value="I-set"/>
    <property type="match status" value="2"/>
</dbReference>
<dbReference type="InterPro" id="IPR003599">
    <property type="entry name" value="Ig_sub"/>
</dbReference>
<sequence>MLLEAESIGSSAVFECQVSPSTAVTSWMKDGSNLRESPKHKFTSDGKDRKMMVKDVQLSDTGEYTCVAKNAELPVKWTKELVPEMSAVKGQPLYLSCELNKERDVIWKKNGELLKKQEHKFQINIIGLVHAVTIQNAIEEDAGCYSCEVANQNELKTSTNVKIPVLVICLFVCLLGFCRSVWSGSTFSEVCSVRGDTTAALRLMFAAIVIDVSLMRLPVTF</sequence>
<dbReference type="GO" id="GO:0005737">
    <property type="term" value="C:cytoplasm"/>
    <property type="evidence" value="ECO:0007669"/>
    <property type="project" value="UniProtKB-SubCell"/>
</dbReference>
<keyword evidence="10" id="KW-0472">Membrane</keyword>
<evidence type="ECO:0000313" key="13">
    <source>
        <dbReference type="Proteomes" id="UP000264820"/>
    </source>
</evidence>
<keyword evidence="5" id="KW-0597">Phosphoprotein</keyword>
<reference evidence="12" key="2">
    <citation type="submission" date="2025-09" db="UniProtKB">
        <authorList>
            <consortium name="Ensembl"/>
        </authorList>
    </citation>
    <scope>IDENTIFICATION</scope>
</reference>
<evidence type="ECO:0000256" key="8">
    <source>
        <dbReference type="ARBA" id="ARBA00023242"/>
    </source>
</evidence>
<dbReference type="GO" id="GO:0005634">
    <property type="term" value="C:nucleus"/>
    <property type="evidence" value="ECO:0007669"/>
    <property type="project" value="UniProtKB-SubCell"/>
</dbReference>
<comment type="subcellular location">
    <subcellularLocation>
        <location evidence="2">Cytoplasm</location>
    </subcellularLocation>
    <subcellularLocation>
        <location evidence="1">Nucleus</location>
    </subcellularLocation>
</comment>
<dbReference type="OMA" id="SKTYACD"/>
<keyword evidence="4" id="KW-0963">Cytoplasm</keyword>
<dbReference type="InterPro" id="IPR036179">
    <property type="entry name" value="Ig-like_dom_sf"/>
</dbReference>
<keyword evidence="13" id="KW-1185">Reference proteome</keyword>
<keyword evidence="8" id="KW-0539">Nucleus</keyword>
<evidence type="ECO:0000256" key="2">
    <source>
        <dbReference type="ARBA" id="ARBA00004496"/>
    </source>
</evidence>
<dbReference type="SMART" id="SM00409">
    <property type="entry name" value="IG"/>
    <property type="match status" value="2"/>
</dbReference>
<keyword evidence="6" id="KW-0677">Repeat</keyword>
<evidence type="ECO:0000256" key="1">
    <source>
        <dbReference type="ARBA" id="ARBA00004123"/>
    </source>
</evidence>
<dbReference type="PANTHER" id="PTHR35971:SF5">
    <property type="entry name" value="OBSCURIN LIKE CYTOSKELETAL ADAPTOR 1"/>
    <property type="match status" value="1"/>
</dbReference>
<feature type="transmembrane region" description="Helical" evidence="10">
    <location>
        <begin position="163"/>
        <end position="182"/>
    </location>
</feature>
<evidence type="ECO:0000256" key="4">
    <source>
        <dbReference type="ARBA" id="ARBA00022490"/>
    </source>
</evidence>
<dbReference type="InterPro" id="IPR052385">
    <property type="entry name" value="Obscurin/Obscurin-like_Reg"/>
</dbReference>
<feature type="domain" description="Ig-like" evidence="11">
    <location>
        <begin position="1"/>
        <end position="82"/>
    </location>
</feature>
<reference evidence="12" key="1">
    <citation type="submission" date="2025-08" db="UniProtKB">
        <authorList>
            <consortium name="Ensembl"/>
        </authorList>
    </citation>
    <scope>IDENTIFICATION</scope>
</reference>